<gene>
    <name evidence="2" type="ORF">AFUS01_LOCUS40360</name>
</gene>
<proteinExistence type="predicted"/>
<dbReference type="EMBL" id="CAJVCH010556534">
    <property type="protein sequence ID" value="CAG7830563.1"/>
    <property type="molecule type" value="Genomic_DNA"/>
</dbReference>
<sequence>KNRLEEVEQALKQAQSFDTPIALAVQQCEEILQKFSQDWSYLYKKKFETFPENMGKASKDPLDIKRFLRTLAPTYFLMVTSMSNFVISFEYMEGFPGAITYLLPTYLQTNFIRLWIVVIHLIISFTRSFCWFFGLTFQAYYLSSIGVWMSTIANGTPGTYDDSMERMKIYRSLQLLVIHFNQRCLVTVLMTKISCTICGIFSLFILIKFGRDMDVPGILFTVWLMIVCVGMMPLLYEKLFRIRVFSLECQRQVLLGTDKIQILEKQNEVKRMAMSLPPTGIKCSNYYYLDQSFTPEFVSHVVEYTINLLLTF</sequence>
<keyword evidence="1" id="KW-1133">Transmembrane helix</keyword>
<keyword evidence="1" id="KW-0812">Transmembrane</keyword>
<keyword evidence="1" id="KW-0472">Membrane</keyword>
<evidence type="ECO:0000313" key="2">
    <source>
        <dbReference type="EMBL" id="CAG7830563.1"/>
    </source>
</evidence>
<dbReference type="AlphaFoldDB" id="A0A8J2PHN8"/>
<feature type="transmembrane region" description="Helical" evidence="1">
    <location>
        <begin position="218"/>
        <end position="236"/>
    </location>
</feature>
<feature type="transmembrane region" description="Helical" evidence="1">
    <location>
        <begin position="112"/>
        <end position="135"/>
    </location>
</feature>
<feature type="transmembrane region" description="Helical" evidence="1">
    <location>
        <begin position="184"/>
        <end position="206"/>
    </location>
</feature>
<comment type="caution">
    <text evidence="2">The sequence shown here is derived from an EMBL/GenBank/DDBJ whole genome shotgun (WGS) entry which is preliminary data.</text>
</comment>
<protein>
    <submittedName>
        <fullName evidence="2">Uncharacterized protein</fullName>
    </submittedName>
</protein>
<feature type="transmembrane region" description="Helical" evidence="1">
    <location>
        <begin position="74"/>
        <end position="92"/>
    </location>
</feature>
<accession>A0A8J2PHN8</accession>
<evidence type="ECO:0000313" key="3">
    <source>
        <dbReference type="Proteomes" id="UP000708208"/>
    </source>
</evidence>
<evidence type="ECO:0000256" key="1">
    <source>
        <dbReference type="SAM" id="Phobius"/>
    </source>
</evidence>
<feature type="non-terminal residue" evidence="2">
    <location>
        <position position="1"/>
    </location>
</feature>
<dbReference type="Proteomes" id="UP000708208">
    <property type="component" value="Unassembled WGS sequence"/>
</dbReference>
<name>A0A8J2PHN8_9HEXA</name>
<keyword evidence="3" id="KW-1185">Reference proteome</keyword>
<reference evidence="2" key="1">
    <citation type="submission" date="2021-06" db="EMBL/GenBank/DDBJ databases">
        <authorList>
            <person name="Hodson N. C."/>
            <person name="Mongue J. A."/>
            <person name="Jaron S. K."/>
        </authorList>
    </citation>
    <scope>NUCLEOTIDE SEQUENCE</scope>
</reference>
<organism evidence="2 3">
    <name type="scientific">Allacma fusca</name>
    <dbReference type="NCBI Taxonomy" id="39272"/>
    <lineage>
        <taxon>Eukaryota</taxon>
        <taxon>Metazoa</taxon>
        <taxon>Ecdysozoa</taxon>
        <taxon>Arthropoda</taxon>
        <taxon>Hexapoda</taxon>
        <taxon>Collembola</taxon>
        <taxon>Symphypleona</taxon>
        <taxon>Sminthuridae</taxon>
        <taxon>Allacma</taxon>
    </lineage>
</organism>